<evidence type="ECO:0000256" key="5">
    <source>
        <dbReference type="ARBA" id="ARBA00023274"/>
    </source>
</evidence>
<dbReference type="HAMAP" id="MF_01318_B">
    <property type="entry name" value="Ribosomal_uL1_B"/>
    <property type="match status" value="1"/>
</dbReference>
<evidence type="ECO:0000313" key="8">
    <source>
        <dbReference type="EMBL" id="KAG0584592.1"/>
    </source>
</evidence>
<evidence type="ECO:0000256" key="2">
    <source>
        <dbReference type="ARBA" id="ARBA00022730"/>
    </source>
</evidence>
<dbReference type="SUPFAM" id="SSF56808">
    <property type="entry name" value="Ribosomal protein L1"/>
    <property type="match status" value="1"/>
</dbReference>
<dbReference type="GO" id="GO:0006412">
    <property type="term" value="P:translation"/>
    <property type="evidence" value="ECO:0007669"/>
    <property type="project" value="InterPro"/>
</dbReference>
<dbReference type="PROSITE" id="PS01199">
    <property type="entry name" value="RIBOSOMAL_L1"/>
    <property type="match status" value="1"/>
</dbReference>
<dbReference type="InterPro" id="IPR028364">
    <property type="entry name" value="Ribosomal_uL1/biogenesis"/>
</dbReference>
<keyword evidence="9" id="KW-1185">Reference proteome</keyword>
<dbReference type="FunFam" id="3.40.50.790:FF:000001">
    <property type="entry name" value="50S ribosomal protein L1"/>
    <property type="match status" value="1"/>
</dbReference>
<evidence type="ECO:0000256" key="7">
    <source>
        <dbReference type="ARBA" id="ARBA00082680"/>
    </source>
</evidence>
<dbReference type="InterPro" id="IPR016095">
    <property type="entry name" value="Ribosomal_uL1_3-a/b-sand"/>
</dbReference>
<dbReference type="PANTHER" id="PTHR36427">
    <property type="entry name" value="54S RIBOSOMAL PROTEIN L1, MITOCHONDRIAL"/>
    <property type="match status" value="1"/>
</dbReference>
<keyword evidence="3" id="KW-0694">RNA-binding</keyword>
<gene>
    <name evidence="8" type="ORF">KC19_3G220600</name>
</gene>
<dbReference type="AlphaFoldDB" id="A0A8T0IMY5"/>
<keyword evidence="2" id="KW-0699">rRNA-binding</keyword>
<dbReference type="Pfam" id="PF00687">
    <property type="entry name" value="Ribosomal_L1"/>
    <property type="match status" value="1"/>
</dbReference>
<dbReference type="GO" id="GO:0015934">
    <property type="term" value="C:large ribosomal subunit"/>
    <property type="evidence" value="ECO:0007669"/>
    <property type="project" value="InterPro"/>
</dbReference>
<dbReference type="GO" id="GO:0019843">
    <property type="term" value="F:rRNA binding"/>
    <property type="evidence" value="ECO:0007669"/>
    <property type="project" value="UniProtKB-KW"/>
</dbReference>
<keyword evidence="4" id="KW-0689">Ribosomal protein</keyword>
<evidence type="ECO:0000313" key="9">
    <source>
        <dbReference type="Proteomes" id="UP000822688"/>
    </source>
</evidence>
<dbReference type="InterPro" id="IPR023673">
    <property type="entry name" value="Ribosomal_uL1_CS"/>
</dbReference>
<evidence type="ECO:0000256" key="3">
    <source>
        <dbReference type="ARBA" id="ARBA00022884"/>
    </source>
</evidence>
<name>A0A8T0IMY5_CERPU</name>
<dbReference type="CDD" id="cd00403">
    <property type="entry name" value="Ribosomal_L1"/>
    <property type="match status" value="1"/>
</dbReference>
<reference evidence="8" key="1">
    <citation type="submission" date="2020-06" db="EMBL/GenBank/DDBJ databases">
        <title>WGS assembly of Ceratodon purpureus strain R40.</title>
        <authorList>
            <person name="Carey S.B."/>
            <person name="Jenkins J."/>
            <person name="Shu S."/>
            <person name="Lovell J.T."/>
            <person name="Sreedasyam A."/>
            <person name="Maumus F."/>
            <person name="Tiley G.P."/>
            <person name="Fernandez-Pozo N."/>
            <person name="Barry K."/>
            <person name="Chen C."/>
            <person name="Wang M."/>
            <person name="Lipzen A."/>
            <person name="Daum C."/>
            <person name="Saski C.A."/>
            <person name="Payton A.C."/>
            <person name="Mcbreen J.C."/>
            <person name="Conrad R.E."/>
            <person name="Kollar L.M."/>
            <person name="Olsson S."/>
            <person name="Huttunen S."/>
            <person name="Landis J.B."/>
            <person name="Wickett N.J."/>
            <person name="Johnson M.G."/>
            <person name="Rensing S.A."/>
            <person name="Grimwood J."/>
            <person name="Schmutz J."/>
            <person name="Mcdaniel S.F."/>
        </authorList>
    </citation>
    <scope>NUCLEOTIDE SEQUENCE</scope>
    <source>
        <strain evidence="8">R40</strain>
    </source>
</reference>
<dbReference type="Proteomes" id="UP000822688">
    <property type="component" value="Chromosome 3"/>
</dbReference>
<organism evidence="8 9">
    <name type="scientific">Ceratodon purpureus</name>
    <name type="common">Fire moss</name>
    <name type="synonym">Dicranum purpureum</name>
    <dbReference type="NCBI Taxonomy" id="3225"/>
    <lineage>
        <taxon>Eukaryota</taxon>
        <taxon>Viridiplantae</taxon>
        <taxon>Streptophyta</taxon>
        <taxon>Embryophyta</taxon>
        <taxon>Bryophyta</taxon>
        <taxon>Bryophytina</taxon>
        <taxon>Bryopsida</taxon>
        <taxon>Dicranidae</taxon>
        <taxon>Pseudoditrichales</taxon>
        <taxon>Ditrichaceae</taxon>
        <taxon>Ceratodon</taxon>
    </lineage>
</organism>
<keyword evidence="5" id="KW-0687">Ribonucleoprotein</keyword>
<dbReference type="InterPro" id="IPR023674">
    <property type="entry name" value="Ribosomal_uL1-like"/>
</dbReference>
<proteinExistence type="inferred from homology"/>
<dbReference type="Gene3D" id="3.30.190.20">
    <property type="match status" value="1"/>
</dbReference>
<dbReference type="InterPro" id="IPR005878">
    <property type="entry name" value="Ribosom_uL1_bac-type"/>
</dbReference>
<dbReference type="Gene3D" id="3.40.50.790">
    <property type="match status" value="1"/>
</dbReference>
<evidence type="ECO:0000256" key="4">
    <source>
        <dbReference type="ARBA" id="ARBA00022980"/>
    </source>
</evidence>
<dbReference type="GO" id="GO:0003735">
    <property type="term" value="F:structural constituent of ribosome"/>
    <property type="evidence" value="ECO:0007669"/>
    <property type="project" value="InterPro"/>
</dbReference>
<accession>A0A8T0IMY5</accession>
<evidence type="ECO:0000256" key="1">
    <source>
        <dbReference type="ARBA" id="ARBA00010531"/>
    </source>
</evidence>
<dbReference type="EMBL" id="CM026423">
    <property type="protein sequence ID" value="KAG0584592.1"/>
    <property type="molecule type" value="Genomic_DNA"/>
</dbReference>
<evidence type="ECO:0000256" key="6">
    <source>
        <dbReference type="ARBA" id="ARBA00035205"/>
    </source>
</evidence>
<dbReference type="NCBIfam" id="TIGR01169">
    <property type="entry name" value="rplA_bact"/>
    <property type="match status" value="1"/>
</dbReference>
<sequence length="441" mass="48111">MSRSSQACVEVKFSPRNHHTNSVNLRGKLENQFFPIQLTLNKLPRIVTTKESPLQQEENPYFQPGKLGTRTQLLAILGGDPSFQRHRRWWRGGTMATSAASMLLEFSALNVAAHKASQSAGVGSGRSWNGLRVGGLQVGGASGRTWREVRREVGSRARVCAVAELFESEVLGTDGEGDAAEEVAPVKTVKPKTGKAALSLKSDRTRSKRYLEIQKLREKKKEYDPDTAVRLLKDTASLKFIETVEAHFRLNIDPKYTDQQLRATVSLPKGTGQTIRVAVLTQGEKQQEAKNAGADFVGADDLIDEIAAGMMDFDKLIATPDMMPKVAKLGRLLGPRGLMPNPKAGTVTTDVTSAIGEFKAGKVEYRADKTGIVHVLFGKSEFSADDLLANLVSVANSVDANKPSGAKGVYWKSAHICTTMGPSIRINVSELRDYKMKQEAS</sequence>
<comment type="similarity">
    <text evidence="1">Belongs to the universal ribosomal protein uL1 family.</text>
</comment>
<comment type="caution">
    <text evidence="8">The sequence shown here is derived from an EMBL/GenBank/DDBJ whole genome shotgun (WGS) entry which is preliminary data.</text>
</comment>
<protein>
    <recommendedName>
        <fullName evidence="6">Large ribosomal subunit protein uL1c</fullName>
    </recommendedName>
    <alternativeName>
        <fullName evidence="7">CL1</fullName>
    </alternativeName>
</protein>
<dbReference type="PANTHER" id="PTHR36427:SF3">
    <property type="entry name" value="LARGE RIBOSOMAL SUBUNIT PROTEIN UL1M"/>
    <property type="match status" value="1"/>
</dbReference>